<evidence type="ECO:0000256" key="1">
    <source>
        <dbReference type="SAM" id="SignalP"/>
    </source>
</evidence>
<evidence type="ECO:0000313" key="3">
    <source>
        <dbReference type="Proteomes" id="UP000008022"/>
    </source>
</evidence>
<dbReference type="HOGENOM" id="CLU_2376558_0_0_1"/>
<sequence>MAATVAATAGTVLLLLFVINVVSVVAVAARPLEGDGWLESGIGMVTEVLRAAKSGPHATPPRALSLTTIDIAVLLHEAPTPCPAPAMASLPLSSC</sequence>
<accession>A0A0E0Q0F1</accession>
<evidence type="ECO:0000313" key="2">
    <source>
        <dbReference type="EnsemblPlants" id="ORUFI06G23250.1"/>
    </source>
</evidence>
<protein>
    <submittedName>
        <fullName evidence="2">Uncharacterized protein</fullName>
    </submittedName>
</protein>
<dbReference type="Proteomes" id="UP000008022">
    <property type="component" value="Unassembled WGS sequence"/>
</dbReference>
<keyword evidence="3" id="KW-1185">Reference proteome</keyword>
<feature type="chain" id="PRO_5002370679" evidence="1">
    <location>
        <begin position="30"/>
        <end position="95"/>
    </location>
</feature>
<dbReference type="EnsemblPlants" id="ORUFI06G23250.1">
    <property type="protein sequence ID" value="ORUFI06G23250.1"/>
    <property type="gene ID" value="ORUFI06G23250"/>
</dbReference>
<dbReference type="Gramene" id="ORUFI06G23250.1">
    <property type="protein sequence ID" value="ORUFI06G23250.1"/>
    <property type="gene ID" value="ORUFI06G23250"/>
</dbReference>
<feature type="signal peptide" evidence="1">
    <location>
        <begin position="1"/>
        <end position="29"/>
    </location>
</feature>
<dbReference type="AlphaFoldDB" id="A0A0E0Q0F1"/>
<name>A0A0E0Q0F1_ORYRU</name>
<organism evidence="2 3">
    <name type="scientific">Oryza rufipogon</name>
    <name type="common">Brownbeard rice</name>
    <name type="synonym">Asian wild rice</name>
    <dbReference type="NCBI Taxonomy" id="4529"/>
    <lineage>
        <taxon>Eukaryota</taxon>
        <taxon>Viridiplantae</taxon>
        <taxon>Streptophyta</taxon>
        <taxon>Embryophyta</taxon>
        <taxon>Tracheophyta</taxon>
        <taxon>Spermatophyta</taxon>
        <taxon>Magnoliopsida</taxon>
        <taxon>Liliopsida</taxon>
        <taxon>Poales</taxon>
        <taxon>Poaceae</taxon>
        <taxon>BOP clade</taxon>
        <taxon>Oryzoideae</taxon>
        <taxon>Oryzeae</taxon>
        <taxon>Oryzinae</taxon>
        <taxon>Oryza</taxon>
    </lineage>
</organism>
<dbReference type="eggNOG" id="ENOG502R7BG">
    <property type="taxonomic scope" value="Eukaryota"/>
</dbReference>
<keyword evidence="1" id="KW-0732">Signal</keyword>
<reference evidence="2" key="2">
    <citation type="submission" date="2015-06" db="UniProtKB">
        <authorList>
            <consortium name="EnsemblPlants"/>
        </authorList>
    </citation>
    <scope>IDENTIFICATION</scope>
</reference>
<proteinExistence type="predicted"/>
<reference evidence="3" key="1">
    <citation type="submission" date="2013-06" db="EMBL/GenBank/DDBJ databases">
        <authorList>
            <person name="Zhao Q."/>
        </authorList>
    </citation>
    <scope>NUCLEOTIDE SEQUENCE</scope>
    <source>
        <strain evidence="3">cv. W1943</strain>
    </source>
</reference>